<protein>
    <submittedName>
        <fullName evidence="2">Uncharacterized protein</fullName>
    </submittedName>
</protein>
<evidence type="ECO:0000313" key="4">
    <source>
        <dbReference type="Proteomes" id="UP000183063"/>
    </source>
</evidence>
<evidence type="ECO:0000313" key="3">
    <source>
        <dbReference type="EMBL" id="SEN85427.1"/>
    </source>
</evidence>
<reference evidence="3 5" key="2">
    <citation type="submission" date="2016-10" db="EMBL/GenBank/DDBJ databases">
        <authorList>
            <person name="Varghese N."/>
            <person name="Submissions S."/>
        </authorList>
    </citation>
    <scope>NUCLEOTIDE SEQUENCE [LARGE SCALE GENOMIC DNA]</scope>
    <source>
        <strain evidence="3 5">CGMCC 1.7071</strain>
    </source>
</reference>
<dbReference type="AlphaFoldDB" id="A0A1H8JYD8"/>
<dbReference type="Proteomes" id="UP000183063">
    <property type="component" value="Unassembled WGS sequence"/>
</dbReference>
<organism evidence="2 4">
    <name type="scientific">Rhizobium tibeticum</name>
    <dbReference type="NCBI Taxonomy" id="501024"/>
    <lineage>
        <taxon>Bacteria</taxon>
        <taxon>Pseudomonadati</taxon>
        <taxon>Pseudomonadota</taxon>
        <taxon>Alphaproteobacteria</taxon>
        <taxon>Hyphomicrobiales</taxon>
        <taxon>Rhizobiaceae</taxon>
        <taxon>Rhizobium/Agrobacterium group</taxon>
        <taxon>Rhizobium</taxon>
    </lineage>
</organism>
<evidence type="ECO:0000313" key="5">
    <source>
        <dbReference type="Proteomes" id="UP000198939"/>
    </source>
</evidence>
<sequence length="67" mass="7569">MNIYQSVAMADISDITRPKSSGRMVDTRVVHAPAEPRPDYDKMRRMIHGDDAEKKVPGENEQGRKQG</sequence>
<proteinExistence type="predicted"/>
<accession>A0A1H8JYD8</accession>
<evidence type="ECO:0000313" key="2">
    <source>
        <dbReference type="EMBL" id="SEH78739.1"/>
    </source>
</evidence>
<keyword evidence="5" id="KW-1185">Reference proteome</keyword>
<reference evidence="4" key="3">
    <citation type="submission" date="2016-10" db="EMBL/GenBank/DDBJ databases">
        <authorList>
            <person name="Wibberg D."/>
        </authorList>
    </citation>
    <scope>NUCLEOTIDE SEQUENCE [LARGE SCALE GENOMIC DNA]</scope>
</reference>
<gene>
    <name evidence="2" type="ORF">RTCCBAU85039_2358</name>
    <name evidence="3" type="ORF">SAMN05216228_1008100</name>
</gene>
<dbReference type="EMBL" id="FOCV01000008">
    <property type="protein sequence ID" value="SEN85427.1"/>
    <property type="molecule type" value="Genomic_DNA"/>
</dbReference>
<evidence type="ECO:0000256" key="1">
    <source>
        <dbReference type="SAM" id="MobiDB-lite"/>
    </source>
</evidence>
<reference evidence="2" key="1">
    <citation type="submission" date="2016-10" db="EMBL/GenBank/DDBJ databases">
        <authorList>
            <person name="de Groot N.N."/>
        </authorList>
    </citation>
    <scope>NUCLEOTIDE SEQUENCE [LARGE SCALE GENOMIC DNA]</scope>
    <source>
        <strain evidence="2">CCBAU85039</strain>
    </source>
</reference>
<dbReference type="EMBL" id="FNXB01000010">
    <property type="protein sequence ID" value="SEH78739.1"/>
    <property type="molecule type" value="Genomic_DNA"/>
</dbReference>
<name>A0A1H8JYD8_9HYPH</name>
<feature type="region of interest" description="Disordered" evidence="1">
    <location>
        <begin position="34"/>
        <end position="67"/>
    </location>
</feature>
<dbReference type="RefSeq" id="WP_072374941.1">
    <property type="nucleotide sequence ID" value="NZ_FNXB01000010.1"/>
</dbReference>
<dbReference type="Proteomes" id="UP000198939">
    <property type="component" value="Unassembled WGS sequence"/>
</dbReference>